<dbReference type="Proteomes" id="UP001165289">
    <property type="component" value="Unassembled WGS sequence"/>
</dbReference>
<keyword evidence="2" id="KW-1185">Reference proteome</keyword>
<gene>
    <name evidence="1" type="ORF">LOD99_9515</name>
</gene>
<evidence type="ECO:0000313" key="1">
    <source>
        <dbReference type="EMBL" id="KAI6646067.1"/>
    </source>
</evidence>
<protein>
    <recommendedName>
        <fullName evidence="3">DUF4371 domain-containing protein</fullName>
    </recommendedName>
</protein>
<evidence type="ECO:0000313" key="2">
    <source>
        <dbReference type="Proteomes" id="UP001165289"/>
    </source>
</evidence>
<dbReference type="EMBL" id="JAKMXF010000363">
    <property type="protein sequence ID" value="KAI6646067.1"/>
    <property type="molecule type" value="Genomic_DNA"/>
</dbReference>
<dbReference type="AlphaFoldDB" id="A0AAV7JBF6"/>
<proteinExistence type="predicted"/>
<accession>A0AAV7JBF6</accession>
<organism evidence="1 2">
    <name type="scientific">Oopsacas minuta</name>
    <dbReference type="NCBI Taxonomy" id="111878"/>
    <lineage>
        <taxon>Eukaryota</taxon>
        <taxon>Metazoa</taxon>
        <taxon>Porifera</taxon>
        <taxon>Hexactinellida</taxon>
        <taxon>Hexasterophora</taxon>
        <taxon>Lyssacinosida</taxon>
        <taxon>Leucopsacidae</taxon>
        <taxon>Oopsacas</taxon>
    </lineage>
</organism>
<sequence length="252" mass="29020">MTTSKNIVKQKRKEAQYEREEREVKRLHAVQPSQEFIECDFEEFESFDSSTSNTHKYTHIKISDQAGAAIANAVLQDYGIITQEEDSQIIDRNKLRRSRFSVRKELANESHETINDISAIYFHGRKDQARVLVEREDGHLHQDTANEEHYIVLSEPGNQYVAHITPSSGKAKDIAKELTDLCRERNSNLMAVGADGTRVNTGIYNGCIRILELEFRKPLHWFICQLHANELLLRHLIQIIDGKPVDPILLKE</sequence>
<evidence type="ECO:0008006" key="3">
    <source>
        <dbReference type="Google" id="ProtNLM"/>
    </source>
</evidence>
<reference evidence="1 2" key="1">
    <citation type="journal article" date="2023" name="BMC Biol.">
        <title>The compact genome of the sponge Oopsacas minuta (Hexactinellida) is lacking key metazoan core genes.</title>
        <authorList>
            <person name="Santini S."/>
            <person name="Schenkelaars Q."/>
            <person name="Jourda C."/>
            <person name="Duchesne M."/>
            <person name="Belahbib H."/>
            <person name="Rocher C."/>
            <person name="Selva M."/>
            <person name="Riesgo A."/>
            <person name="Vervoort M."/>
            <person name="Leys S.P."/>
            <person name="Kodjabachian L."/>
            <person name="Le Bivic A."/>
            <person name="Borchiellini C."/>
            <person name="Claverie J.M."/>
            <person name="Renard E."/>
        </authorList>
    </citation>
    <scope>NUCLEOTIDE SEQUENCE [LARGE SCALE GENOMIC DNA]</scope>
    <source>
        <strain evidence="1">SPO-2</strain>
    </source>
</reference>
<comment type="caution">
    <text evidence="1">The sequence shown here is derived from an EMBL/GenBank/DDBJ whole genome shotgun (WGS) entry which is preliminary data.</text>
</comment>
<name>A0AAV7JBF6_9METZ</name>